<dbReference type="Proteomes" id="UP001431656">
    <property type="component" value="Chromosome"/>
</dbReference>
<organism evidence="1 2">
    <name type="scientific">Brooklawnia propionicigenes</name>
    <dbReference type="NCBI Taxonomy" id="3041175"/>
    <lineage>
        <taxon>Bacteria</taxon>
        <taxon>Bacillati</taxon>
        <taxon>Actinomycetota</taxon>
        <taxon>Actinomycetes</taxon>
        <taxon>Propionibacteriales</taxon>
        <taxon>Propionibacteriaceae</taxon>
        <taxon>Brooklawnia</taxon>
    </lineage>
</organism>
<keyword evidence="2" id="KW-1185">Reference proteome</keyword>
<sequence>MLIEIESVGYPNLYADEVVSVEYEGWPDLPEVAALRDKIIELYPNSDGYVVEIRLSEFEWGASAGDVAVIVSLATGLRKLWPDVRKLLDWATRRNNELSYLDDQEAERLARLRLATKFELRAGELRKIKVRESKDHLGWEFQFLDDRGVSFGVTVQATTSGVPTTFISADWTAIGGAPERPNHRAK</sequence>
<dbReference type="AlphaFoldDB" id="A0AAN0MI12"/>
<accession>A0AAN0MI12</accession>
<dbReference type="EMBL" id="AP028056">
    <property type="protein sequence ID" value="BEH03147.1"/>
    <property type="molecule type" value="Genomic_DNA"/>
</dbReference>
<gene>
    <name evidence="1" type="ORF">brsh051_24280</name>
</gene>
<dbReference type="KEGG" id="broo:brsh051_24280"/>
<dbReference type="RefSeq" id="WP_286265390.1">
    <property type="nucleotide sequence ID" value="NZ_AP028056.1"/>
</dbReference>
<protein>
    <submittedName>
        <fullName evidence="1">Uncharacterized protein</fullName>
    </submittedName>
</protein>
<reference evidence="1" key="1">
    <citation type="journal article" date="2024" name="Int. J. Syst. Evol. Microbiol.">
        <title>Brooklawnia propionicigenes sp. nov., a facultatively anaerobic, propionate-producing bacterium isolated from a methanogenic reactor treating waste from cattle farms.</title>
        <authorList>
            <person name="Akita Y."/>
            <person name="Ueki A."/>
            <person name="Tonouchi A."/>
            <person name="Sugawara Y."/>
            <person name="Honma S."/>
            <person name="Kaku N."/>
            <person name="Ueki K."/>
        </authorList>
    </citation>
    <scope>NUCLEOTIDE SEQUENCE</scope>
    <source>
        <strain evidence="1">SH051</strain>
    </source>
</reference>
<evidence type="ECO:0000313" key="1">
    <source>
        <dbReference type="EMBL" id="BEH03147.1"/>
    </source>
</evidence>
<name>A0AAN0MI12_9ACTN</name>
<proteinExistence type="predicted"/>
<evidence type="ECO:0000313" key="2">
    <source>
        <dbReference type="Proteomes" id="UP001431656"/>
    </source>
</evidence>